<keyword evidence="1" id="KW-0812">Transmembrane</keyword>
<keyword evidence="1" id="KW-1133">Transmembrane helix</keyword>
<organism evidence="2 3">
    <name type="scientific">Cohnella herbarum</name>
    <dbReference type="NCBI Taxonomy" id="2728023"/>
    <lineage>
        <taxon>Bacteria</taxon>
        <taxon>Bacillati</taxon>
        <taxon>Bacillota</taxon>
        <taxon>Bacilli</taxon>
        <taxon>Bacillales</taxon>
        <taxon>Paenibacillaceae</taxon>
        <taxon>Cohnella</taxon>
    </lineage>
</organism>
<accession>A0A7Z2VIF3</accession>
<dbReference type="Pfam" id="PF10096">
    <property type="entry name" value="DUF2334"/>
    <property type="match status" value="1"/>
</dbReference>
<gene>
    <name evidence="2" type="ORF">HH215_10745</name>
</gene>
<proteinExistence type="predicted"/>
<dbReference type="RefSeq" id="WP_169279897.1">
    <property type="nucleotide sequence ID" value="NZ_CP051680.1"/>
</dbReference>
<evidence type="ECO:0000256" key="1">
    <source>
        <dbReference type="SAM" id="Phobius"/>
    </source>
</evidence>
<dbReference type="KEGG" id="cheb:HH215_10745"/>
<evidence type="ECO:0000313" key="2">
    <source>
        <dbReference type="EMBL" id="QJD83607.1"/>
    </source>
</evidence>
<sequence>MTFNRLMIVFLKISLVSMLILIPVFAAEGTVRAAGIPIPDKSAVVVYGGDNNEDAGRNGSGRQRIMSLYGLLRAYCSEVTLVSLNDYEDRLIQGKDYVIVVGVTQEPVNVILGTSLSSFDGEIGWVGGGIEKYAEYGLMDGFKVAGYSNQFAELTYPFDVSQTSIDGKAETMLIGQTAQVPKLVALAEDGVEVVGTLSDGKERFPYAIRSGRLWNIATYGSGDANGAAFKDTIRRLLGTESPKWPSVYIKLDDISPFVDYDKLEQAAQWLSEQGVPFILELRPVFVNTEYKEMERYFEVVRRIQHLGGTAVLGNLQGWKPPDEWGTYIESYSDSNVTSPESPETLIDLALEAYMDAGIYPLALSGPPDLLFDPEFANALSYFTTFVQNGSWQGYARDLFPEETWTGRFIADQLFSVGSLGRTGQLPGTDIASVVKFTGENDWEGLQMTVEKLKQSGASFANLRDSEGEVAFGDKRITVSDGMITVNGQRAAYEEKPPDDQTPPPAGGELSDVNKRISQVLFIVFIVAGIVILFFVLAFVAGKRIDRNKHLR</sequence>
<reference evidence="2 3" key="1">
    <citation type="submission" date="2020-04" db="EMBL/GenBank/DDBJ databases">
        <title>Genome sequencing of novel species.</title>
        <authorList>
            <person name="Heo J."/>
            <person name="Kim S.-J."/>
            <person name="Kim J.-S."/>
            <person name="Hong S.-B."/>
            <person name="Kwon S.-W."/>
        </authorList>
    </citation>
    <scope>NUCLEOTIDE SEQUENCE [LARGE SCALE GENOMIC DNA]</scope>
    <source>
        <strain evidence="2 3">MFER-1</strain>
    </source>
</reference>
<name>A0A7Z2VIF3_9BACL</name>
<keyword evidence="1" id="KW-0472">Membrane</keyword>
<evidence type="ECO:0000313" key="3">
    <source>
        <dbReference type="Proteomes" id="UP000502248"/>
    </source>
</evidence>
<dbReference type="InterPro" id="IPR018763">
    <property type="entry name" value="DUF2334"/>
</dbReference>
<feature type="transmembrane region" description="Helical" evidence="1">
    <location>
        <begin position="519"/>
        <end position="541"/>
    </location>
</feature>
<dbReference type="Proteomes" id="UP000502248">
    <property type="component" value="Chromosome"/>
</dbReference>
<protein>
    <submittedName>
        <fullName evidence="2">DUF2334 domain-containing protein</fullName>
    </submittedName>
</protein>
<dbReference type="EMBL" id="CP051680">
    <property type="protein sequence ID" value="QJD83607.1"/>
    <property type="molecule type" value="Genomic_DNA"/>
</dbReference>
<keyword evidence="3" id="KW-1185">Reference proteome</keyword>
<dbReference type="AlphaFoldDB" id="A0A7Z2VIF3"/>